<dbReference type="InterPro" id="IPR021927">
    <property type="entry name" value="DUF3540"/>
</dbReference>
<dbReference type="Proteomes" id="UP001151081">
    <property type="component" value="Unassembled WGS sequence"/>
</dbReference>
<reference evidence="1 2" key="1">
    <citation type="submission" date="2021-04" db="EMBL/GenBank/DDBJ databases">
        <title>Genome analysis of Polyangium sp.</title>
        <authorList>
            <person name="Li Y."/>
            <person name="Wang J."/>
        </authorList>
    </citation>
    <scope>NUCLEOTIDE SEQUENCE [LARGE SCALE GENOMIC DNA]</scope>
    <source>
        <strain evidence="1 2">SDU14</strain>
    </source>
</reference>
<dbReference type="AlphaFoldDB" id="A0A9X3X966"/>
<dbReference type="RefSeq" id="WP_272426800.1">
    <property type="nucleotide sequence ID" value="NZ_JAGTJJ010000021.1"/>
</dbReference>
<comment type="caution">
    <text evidence="1">The sequence shown here is derived from an EMBL/GenBank/DDBJ whole genome shotgun (WGS) entry which is preliminary data.</text>
</comment>
<dbReference type="Pfam" id="PF12059">
    <property type="entry name" value="DUF3540"/>
    <property type="match status" value="1"/>
</dbReference>
<proteinExistence type="predicted"/>
<sequence>MRDNLARQRTETLATQEVGTVTAILGKRLMVRVGSGEYEAERAVSCLVEPELGDLVLLALHDEGCHVLAVLKREGAGATRLVAEGDLEMSAPAGKVTIRAQSGMCMATPGETTLASGKVRVHAREAALAVEAMSYLGDQLVAKIDHVKTVARSVESVADRWVSRVARAYRFIAESEQVRARYYEVSAKAAVNIKSQTTLVKSGELTKIDGGQVHIG</sequence>
<gene>
    <name evidence="1" type="ORF">KEG57_28435</name>
</gene>
<dbReference type="EMBL" id="JAGTJJ010000021">
    <property type="protein sequence ID" value="MDC3984468.1"/>
    <property type="molecule type" value="Genomic_DNA"/>
</dbReference>
<name>A0A9X3X966_9BACT</name>
<protein>
    <submittedName>
        <fullName evidence="1">DUF3540 domain-containing protein</fullName>
    </submittedName>
</protein>
<accession>A0A9X3X966</accession>
<keyword evidence="2" id="KW-1185">Reference proteome</keyword>
<organism evidence="1 2">
    <name type="scientific">Polyangium jinanense</name>
    <dbReference type="NCBI Taxonomy" id="2829994"/>
    <lineage>
        <taxon>Bacteria</taxon>
        <taxon>Pseudomonadati</taxon>
        <taxon>Myxococcota</taxon>
        <taxon>Polyangia</taxon>
        <taxon>Polyangiales</taxon>
        <taxon>Polyangiaceae</taxon>
        <taxon>Polyangium</taxon>
    </lineage>
</organism>
<evidence type="ECO:0000313" key="1">
    <source>
        <dbReference type="EMBL" id="MDC3984468.1"/>
    </source>
</evidence>
<evidence type="ECO:0000313" key="2">
    <source>
        <dbReference type="Proteomes" id="UP001151081"/>
    </source>
</evidence>